<comment type="caution">
    <text evidence="10">The sequence shown here is derived from an EMBL/GenBank/DDBJ whole genome shotgun (WGS) entry which is preliminary data.</text>
</comment>
<reference evidence="10" key="1">
    <citation type="submission" date="2019-08" db="EMBL/GenBank/DDBJ databases">
        <title>The genome of the North American firefly Photinus pyralis.</title>
        <authorList>
            <consortium name="Photinus pyralis genome working group"/>
            <person name="Fallon T.R."/>
            <person name="Sander Lower S.E."/>
            <person name="Weng J.-K."/>
        </authorList>
    </citation>
    <scope>NUCLEOTIDE SEQUENCE</scope>
    <source>
        <strain evidence="10">TRF0915ILg1</strain>
        <tissue evidence="10">Whole body</tissue>
    </source>
</reference>
<feature type="domain" description="ABC transporter" evidence="8">
    <location>
        <begin position="5"/>
        <end position="112"/>
    </location>
</feature>
<dbReference type="PANTHER" id="PTHR48041:SF105">
    <property type="entry name" value="FI02074P"/>
    <property type="match status" value="1"/>
</dbReference>
<dbReference type="InterPro" id="IPR050352">
    <property type="entry name" value="ABCG_transporters"/>
</dbReference>
<evidence type="ECO:0000256" key="2">
    <source>
        <dbReference type="ARBA" id="ARBA00005814"/>
    </source>
</evidence>
<accession>A0A8K0GLV0</accession>
<evidence type="ECO:0000256" key="5">
    <source>
        <dbReference type="ARBA" id="ARBA00022989"/>
    </source>
</evidence>
<feature type="transmembrane region" description="Helical" evidence="7">
    <location>
        <begin position="314"/>
        <end position="336"/>
    </location>
</feature>
<dbReference type="Proteomes" id="UP000801492">
    <property type="component" value="Unassembled WGS sequence"/>
</dbReference>
<dbReference type="InterPro" id="IPR027417">
    <property type="entry name" value="P-loop_NTPase"/>
</dbReference>
<feature type="domain" description="ABC-2 type transporter transmembrane" evidence="9">
    <location>
        <begin position="260"/>
        <end position="470"/>
    </location>
</feature>
<dbReference type="GO" id="GO:0005524">
    <property type="term" value="F:ATP binding"/>
    <property type="evidence" value="ECO:0007669"/>
    <property type="project" value="InterPro"/>
</dbReference>
<feature type="transmembrane region" description="Helical" evidence="7">
    <location>
        <begin position="421"/>
        <end position="441"/>
    </location>
</feature>
<keyword evidence="4 7" id="KW-0812">Transmembrane</keyword>
<dbReference type="Gene3D" id="3.40.50.300">
    <property type="entry name" value="P-loop containing nucleotide triphosphate hydrolases"/>
    <property type="match status" value="1"/>
</dbReference>
<feature type="transmembrane region" description="Helical" evidence="7">
    <location>
        <begin position="356"/>
        <end position="381"/>
    </location>
</feature>
<dbReference type="GO" id="GO:0005886">
    <property type="term" value="C:plasma membrane"/>
    <property type="evidence" value="ECO:0007669"/>
    <property type="project" value="TreeGrafter"/>
</dbReference>
<protein>
    <recommendedName>
        <fullName evidence="12">ATP-binding cassette sub-family G member 1</fullName>
    </recommendedName>
</protein>
<feature type="transmembrane region" description="Helical" evidence="7">
    <location>
        <begin position="504"/>
        <end position="526"/>
    </location>
</feature>
<feature type="transmembrane region" description="Helical" evidence="7">
    <location>
        <begin position="393"/>
        <end position="415"/>
    </location>
</feature>
<proteinExistence type="inferred from homology"/>
<keyword evidence="11" id="KW-1185">Reference proteome</keyword>
<feature type="non-terminal residue" evidence="10">
    <location>
        <position position="549"/>
    </location>
</feature>
<evidence type="ECO:0000256" key="6">
    <source>
        <dbReference type="ARBA" id="ARBA00023136"/>
    </source>
</evidence>
<dbReference type="OrthoDB" id="66620at2759"/>
<dbReference type="AlphaFoldDB" id="A0A8K0GLV0"/>
<evidence type="ECO:0000313" key="10">
    <source>
        <dbReference type="EMBL" id="KAF2902428.1"/>
    </source>
</evidence>
<dbReference type="GO" id="GO:0016887">
    <property type="term" value="F:ATP hydrolysis activity"/>
    <property type="evidence" value="ECO:0007669"/>
    <property type="project" value="InterPro"/>
</dbReference>
<evidence type="ECO:0000256" key="3">
    <source>
        <dbReference type="ARBA" id="ARBA00022448"/>
    </source>
</evidence>
<evidence type="ECO:0000259" key="9">
    <source>
        <dbReference type="Pfam" id="PF01061"/>
    </source>
</evidence>
<dbReference type="EMBL" id="VTPC01001303">
    <property type="protein sequence ID" value="KAF2902428.1"/>
    <property type="molecule type" value="Genomic_DNA"/>
</dbReference>
<feature type="transmembrane region" description="Helical" evidence="7">
    <location>
        <begin position="278"/>
        <end position="302"/>
    </location>
</feature>
<dbReference type="InterPro" id="IPR017871">
    <property type="entry name" value="ABC_transporter-like_CS"/>
</dbReference>
<evidence type="ECO:0000256" key="7">
    <source>
        <dbReference type="SAM" id="Phobius"/>
    </source>
</evidence>
<dbReference type="Pfam" id="PF01061">
    <property type="entry name" value="ABC2_membrane"/>
    <property type="match status" value="1"/>
</dbReference>
<keyword evidence="3" id="KW-0813">Transport</keyword>
<comment type="similarity">
    <text evidence="2">Belongs to the ABC transporter superfamily. ABCG family. Eye pigment precursor importer (TC 3.A.1.204) subfamily.</text>
</comment>
<gene>
    <name evidence="10" type="ORF">ILUMI_03758</name>
</gene>
<evidence type="ECO:0000256" key="4">
    <source>
        <dbReference type="ARBA" id="ARBA00022692"/>
    </source>
</evidence>
<name>A0A8K0GLV0_IGNLU</name>
<dbReference type="PROSITE" id="PS00211">
    <property type="entry name" value="ABC_TRANSPORTER_1"/>
    <property type="match status" value="1"/>
</dbReference>
<keyword evidence="6 7" id="KW-0472">Membrane</keyword>
<dbReference type="PANTHER" id="PTHR48041">
    <property type="entry name" value="ABC TRANSPORTER G FAMILY MEMBER 28"/>
    <property type="match status" value="1"/>
</dbReference>
<evidence type="ECO:0008006" key="12">
    <source>
        <dbReference type="Google" id="ProtNLM"/>
    </source>
</evidence>
<keyword evidence="5 7" id="KW-1133">Transmembrane helix</keyword>
<evidence type="ECO:0000259" key="8">
    <source>
        <dbReference type="Pfam" id="PF00005"/>
    </source>
</evidence>
<dbReference type="FunFam" id="3.40.50.300:FF:001077">
    <property type="entry name" value="Uncharacterized protein, isoform A"/>
    <property type="match status" value="1"/>
</dbReference>
<dbReference type="InterPro" id="IPR003439">
    <property type="entry name" value="ABC_transporter-like_ATP-bd"/>
</dbReference>
<evidence type="ECO:0000313" key="11">
    <source>
        <dbReference type="Proteomes" id="UP000801492"/>
    </source>
</evidence>
<organism evidence="10 11">
    <name type="scientific">Ignelater luminosus</name>
    <name type="common">Cucubano</name>
    <name type="synonym">Pyrophorus luminosus</name>
    <dbReference type="NCBI Taxonomy" id="2038154"/>
    <lineage>
        <taxon>Eukaryota</taxon>
        <taxon>Metazoa</taxon>
        <taxon>Ecdysozoa</taxon>
        <taxon>Arthropoda</taxon>
        <taxon>Hexapoda</taxon>
        <taxon>Insecta</taxon>
        <taxon>Pterygota</taxon>
        <taxon>Neoptera</taxon>
        <taxon>Endopterygota</taxon>
        <taxon>Coleoptera</taxon>
        <taxon>Polyphaga</taxon>
        <taxon>Elateriformia</taxon>
        <taxon>Elateroidea</taxon>
        <taxon>Elateridae</taxon>
        <taxon>Agrypninae</taxon>
        <taxon>Pyrophorini</taxon>
        <taxon>Ignelater</taxon>
    </lineage>
</organism>
<dbReference type="SUPFAM" id="SSF52540">
    <property type="entry name" value="P-loop containing nucleoside triphosphate hydrolases"/>
    <property type="match status" value="1"/>
</dbReference>
<dbReference type="InterPro" id="IPR013525">
    <property type="entry name" value="ABC2_TM"/>
</dbReference>
<feature type="transmembrane region" description="Helical" evidence="7">
    <location>
        <begin position="453"/>
        <end position="472"/>
    </location>
</feature>
<evidence type="ECO:0000256" key="1">
    <source>
        <dbReference type="ARBA" id="ARBA00004141"/>
    </source>
</evidence>
<dbReference type="GO" id="GO:0140359">
    <property type="term" value="F:ABC-type transporter activity"/>
    <property type="evidence" value="ECO:0007669"/>
    <property type="project" value="InterPro"/>
</dbReference>
<dbReference type="Pfam" id="PF00005">
    <property type="entry name" value="ABC_tran"/>
    <property type="match status" value="1"/>
</dbReference>
<sequence>TSGVTGTIAINARPRRMKHFHKISAYIMQEDLLQPHLSVEEVMIIAAKLKLGNHISYKEKIVTVSEVLRLLGLENCKETRTEKISGGQRKRLSIALEMVSNPPVIFLDEPTSGLDTVSIKQCIEVLKTLTGQGRTVICTIHQPSAYVFESFNQVYFIQDGMCVYNGSTSNLISFMSSLGYECPITHSPADYIIETVQTVQESVLPLVDGIQNGKLNRRDAKILHTSRNPLLSRRTSAVYEETTQMAEAAMDVDFPTSFWTQFSVLFYRMVLQMGRNKVAIWIQLFHHTFCGLLLGILFYGIGNNASFTIASFKYCVCVLIFFAYTYLMSPVLLFPLEVRLLKREYFNRWYGLKPYFLALTLRSLPLMLVLGMAFITITYFLTDQPMEFDRFVFFASASILSGSASEGLGLAIGSICSSTNGSVVAPAIAAPLVYFCIYGMGYGSTIGILMKSLMYTSFLRLALVAVVLSIFGDRRQLECTDEIYCHYKDPKHLLRDSGMLDLSYSVHVLGLLVYVILFRLIAFIALRIRLTSDISRVVFNYFSKIFPYR</sequence>
<comment type="subcellular location">
    <subcellularLocation>
        <location evidence="1">Membrane</location>
        <topology evidence="1">Multi-pass membrane protein</topology>
    </subcellularLocation>
</comment>